<dbReference type="EMBL" id="NEVH01026085">
    <property type="protein sequence ID" value="PNF14997.1"/>
    <property type="molecule type" value="Genomic_DNA"/>
</dbReference>
<protein>
    <submittedName>
        <fullName evidence="1">Uncharacterized protein</fullName>
    </submittedName>
</protein>
<keyword evidence="2" id="KW-1185">Reference proteome</keyword>
<dbReference type="AlphaFoldDB" id="A0A2J7PFA0"/>
<name>A0A2J7PFA0_9NEOP</name>
<comment type="caution">
    <text evidence="1">The sequence shown here is derived from an EMBL/GenBank/DDBJ whole genome shotgun (WGS) entry which is preliminary data.</text>
</comment>
<dbReference type="InParanoid" id="A0A2J7PFA0"/>
<evidence type="ECO:0000313" key="2">
    <source>
        <dbReference type="Proteomes" id="UP000235965"/>
    </source>
</evidence>
<accession>A0A2J7PFA0</accession>
<reference evidence="1 2" key="1">
    <citation type="submission" date="2017-12" db="EMBL/GenBank/DDBJ databases">
        <title>Hemimetabolous genomes reveal molecular basis of termite eusociality.</title>
        <authorList>
            <person name="Harrison M.C."/>
            <person name="Jongepier E."/>
            <person name="Robertson H.M."/>
            <person name="Arning N."/>
            <person name="Bitard-Feildel T."/>
            <person name="Chao H."/>
            <person name="Childers C.P."/>
            <person name="Dinh H."/>
            <person name="Doddapaneni H."/>
            <person name="Dugan S."/>
            <person name="Gowin J."/>
            <person name="Greiner C."/>
            <person name="Han Y."/>
            <person name="Hu H."/>
            <person name="Hughes D.S.T."/>
            <person name="Huylmans A.-K."/>
            <person name="Kemena C."/>
            <person name="Kremer L.P.M."/>
            <person name="Lee S.L."/>
            <person name="Lopez-Ezquerra A."/>
            <person name="Mallet L."/>
            <person name="Monroy-Kuhn J.M."/>
            <person name="Moser A."/>
            <person name="Murali S.C."/>
            <person name="Muzny D.M."/>
            <person name="Otani S."/>
            <person name="Piulachs M.-D."/>
            <person name="Poelchau M."/>
            <person name="Qu J."/>
            <person name="Schaub F."/>
            <person name="Wada-Katsumata A."/>
            <person name="Worley K.C."/>
            <person name="Xie Q."/>
            <person name="Ylla G."/>
            <person name="Poulsen M."/>
            <person name="Gibbs R.A."/>
            <person name="Schal C."/>
            <person name="Richards S."/>
            <person name="Belles X."/>
            <person name="Korb J."/>
            <person name="Bornberg-Bauer E."/>
        </authorList>
    </citation>
    <scope>NUCLEOTIDE SEQUENCE [LARGE SCALE GENOMIC DNA]</scope>
    <source>
        <tissue evidence="1">Whole body</tissue>
    </source>
</reference>
<sequence>MERAATALECSHDLAYSTIHDRLKFRNVCAKWSLFRTKRLCTNIEMTLHRALVRRIMTYAYPACTCAADNHILKLERLQKKVLHTIGNFPRFTPVRDLHVAFKLLYIYDCLTKLCRQQAEIIQNHENAIVLNIGQDEPRHRK</sequence>
<dbReference type="Proteomes" id="UP000235965">
    <property type="component" value="Unassembled WGS sequence"/>
</dbReference>
<proteinExistence type="predicted"/>
<organism evidence="1 2">
    <name type="scientific">Cryptotermes secundus</name>
    <dbReference type="NCBI Taxonomy" id="105785"/>
    <lineage>
        <taxon>Eukaryota</taxon>
        <taxon>Metazoa</taxon>
        <taxon>Ecdysozoa</taxon>
        <taxon>Arthropoda</taxon>
        <taxon>Hexapoda</taxon>
        <taxon>Insecta</taxon>
        <taxon>Pterygota</taxon>
        <taxon>Neoptera</taxon>
        <taxon>Polyneoptera</taxon>
        <taxon>Dictyoptera</taxon>
        <taxon>Blattodea</taxon>
        <taxon>Blattoidea</taxon>
        <taxon>Termitoidae</taxon>
        <taxon>Kalotermitidae</taxon>
        <taxon>Cryptotermitinae</taxon>
        <taxon>Cryptotermes</taxon>
    </lineage>
</organism>
<evidence type="ECO:0000313" key="1">
    <source>
        <dbReference type="EMBL" id="PNF14997.1"/>
    </source>
</evidence>
<gene>
    <name evidence="1" type="ORF">B7P43_G01555</name>
</gene>